<feature type="coiled-coil region" evidence="1">
    <location>
        <begin position="120"/>
        <end position="154"/>
    </location>
</feature>
<feature type="coiled-coil region" evidence="1">
    <location>
        <begin position="181"/>
        <end position="222"/>
    </location>
</feature>
<feature type="region of interest" description="Disordered" evidence="2">
    <location>
        <begin position="514"/>
        <end position="548"/>
    </location>
</feature>
<name>A0ABU7EII8_9TELE</name>
<evidence type="ECO:0000256" key="1">
    <source>
        <dbReference type="SAM" id="Coils"/>
    </source>
</evidence>
<keyword evidence="1" id="KW-0175">Coiled coil</keyword>
<reference evidence="3 4" key="1">
    <citation type="submission" date="2021-06" db="EMBL/GenBank/DDBJ databases">
        <authorList>
            <person name="Palmer J.M."/>
        </authorList>
    </citation>
    <scope>NUCLEOTIDE SEQUENCE [LARGE SCALE GENOMIC DNA]</scope>
    <source>
        <strain evidence="3 4">CL_MEX2019</strain>
        <tissue evidence="3">Muscle</tissue>
    </source>
</reference>
<evidence type="ECO:0000313" key="4">
    <source>
        <dbReference type="Proteomes" id="UP001352852"/>
    </source>
</evidence>
<dbReference type="PANTHER" id="PTHR35088">
    <property type="entry name" value="COILED-COIL DOMAIN-CONTAINING PROTEIN 178"/>
    <property type="match status" value="1"/>
</dbReference>
<evidence type="ECO:0000256" key="2">
    <source>
        <dbReference type="SAM" id="MobiDB-lite"/>
    </source>
</evidence>
<dbReference type="EMBL" id="JAHUTJ010058274">
    <property type="protein sequence ID" value="MED6287078.1"/>
    <property type="molecule type" value="Genomic_DNA"/>
</dbReference>
<keyword evidence="4" id="KW-1185">Reference proteome</keyword>
<sequence>MPDVEPRTLPSSEGLTNQQDQVDLQAVCSGRRQTCSLLNSPSPCVNSAFCHIQDMRSLIENWFQKPKNYQPEIDPDKPTLRFQLRDLDSDSTDLHVKGIAISATEGYQRLPLQKKINDVLSDVVDLVERLEADRQFAEEALQKEKRIRETLESKVDSISLWKLIEHPSIVQKEHDACSRDIAELKWQLKLEKQKVDQVQEKLLQAEVLNRKLQEDVDFARNQIPIVRENLDHQKVILHQIDTAKAEADDMYSKTESHLLQAQIELKEIEAEAKKERTSLALKQLEIECQLAEKLQDLNQLEMAEKDLLAEIKETEKTIIRTENKCTNILQRMPEISEFDRIEKDMIFKLNLEIENNMQECRKLKEKLTSEQEEIDRKKPMWEAEVSFTEAQFQSKHEAFAALCKENQEFEQKVEDYKMKICESEKAVKWMREEKKQMLQKITDNDEQWEKAKEEVTQVVDQHSVIQAKLEEQEKLNFMEEQTARANIDNLKKDLITNMTALEVLKAQSANVNDELKKQQRSSELTNRQLQKEFDESSSATQALEAKFK</sequence>
<protein>
    <recommendedName>
        <fullName evidence="5">Coiled-coil domain-containing protein 178</fullName>
    </recommendedName>
</protein>
<evidence type="ECO:0000313" key="3">
    <source>
        <dbReference type="EMBL" id="MED6287078.1"/>
    </source>
</evidence>
<evidence type="ECO:0008006" key="5">
    <source>
        <dbReference type="Google" id="ProtNLM"/>
    </source>
</evidence>
<feature type="coiled-coil region" evidence="1">
    <location>
        <begin position="251"/>
        <end position="419"/>
    </location>
</feature>
<proteinExistence type="predicted"/>
<gene>
    <name evidence="3" type="ORF">CHARACLAT_012780</name>
</gene>
<accession>A0ABU7EII8</accession>
<dbReference type="InterPro" id="IPR038826">
    <property type="entry name" value="CCDC178"/>
</dbReference>
<organism evidence="3 4">
    <name type="scientific">Characodon lateralis</name>
    <dbReference type="NCBI Taxonomy" id="208331"/>
    <lineage>
        <taxon>Eukaryota</taxon>
        <taxon>Metazoa</taxon>
        <taxon>Chordata</taxon>
        <taxon>Craniata</taxon>
        <taxon>Vertebrata</taxon>
        <taxon>Euteleostomi</taxon>
        <taxon>Actinopterygii</taxon>
        <taxon>Neopterygii</taxon>
        <taxon>Teleostei</taxon>
        <taxon>Neoteleostei</taxon>
        <taxon>Acanthomorphata</taxon>
        <taxon>Ovalentaria</taxon>
        <taxon>Atherinomorphae</taxon>
        <taxon>Cyprinodontiformes</taxon>
        <taxon>Goodeidae</taxon>
        <taxon>Characodon</taxon>
    </lineage>
</organism>
<dbReference type="PANTHER" id="PTHR35088:SF1">
    <property type="entry name" value="COILED-COIL DOMAIN-CONTAINING PROTEIN 178"/>
    <property type="match status" value="1"/>
</dbReference>
<feature type="non-terminal residue" evidence="3">
    <location>
        <position position="548"/>
    </location>
</feature>
<dbReference type="Proteomes" id="UP001352852">
    <property type="component" value="Unassembled WGS sequence"/>
</dbReference>
<comment type="caution">
    <text evidence="3">The sequence shown here is derived from an EMBL/GenBank/DDBJ whole genome shotgun (WGS) entry which is preliminary data.</text>
</comment>